<sequence>MLTFGFMTLNLRNENSYFSGIAQAASNFGISCFRFVPSNIIPTSELIVGEKYNPSESRWIKAEFPLPDVLYDRCFYGDDTHSQSCLSIVRWLKKRKDVTFLGYGLPNKMELYDVLNHSKLHPYLLHSALVAHADQVIHSLSHINPAIIKPINGSQGKGIYFIKKEKEQYIVETDKKGKHVNRVFESKELFSAWLQSLLKKKTFLIQPYKHLTNKDGHPFDLRILLQKNQHGKWMVRGKGIREGSIGSIVSNVSAGGKILTFEDWSKENTPSSFLLKEIQYILSLLPTVLEGTFRPLFEIGVDIGIAKDGSLWILDVNSKPGRKVVVSTTPEVKALLDLAPILYAKHLMEQKRSLMNHEKTISN</sequence>
<reference evidence="1 2" key="1">
    <citation type="submission" date="2024-09" db="EMBL/GenBank/DDBJ databases">
        <authorList>
            <person name="Sun Q."/>
            <person name="Mori K."/>
        </authorList>
    </citation>
    <scope>NUCLEOTIDE SEQUENCE [LARGE SCALE GENOMIC DNA]</scope>
    <source>
        <strain evidence="1 2">CGMCC 1.9126</strain>
    </source>
</reference>
<keyword evidence="2" id="KW-1185">Reference proteome</keyword>
<dbReference type="RefSeq" id="WP_160548180.1">
    <property type="nucleotide sequence ID" value="NZ_JBHLUU010000022.1"/>
</dbReference>
<dbReference type="Pfam" id="PF14398">
    <property type="entry name" value="ATPgrasp_YheCD"/>
    <property type="match status" value="1"/>
</dbReference>
<organism evidence="1 2">
    <name type="scientific">Robertmurraya beringensis</name>
    <dbReference type="NCBI Taxonomy" id="641660"/>
    <lineage>
        <taxon>Bacteria</taxon>
        <taxon>Bacillati</taxon>
        <taxon>Bacillota</taxon>
        <taxon>Bacilli</taxon>
        <taxon>Bacillales</taxon>
        <taxon>Bacillaceae</taxon>
        <taxon>Robertmurraya</taxon>
    </lineage>
</organism>
<evidence type="ECO:0000313" key="1">
    <source>
        <dbReference type="EMBL" id="MFC0475030.1"/>
    </source>
</evidence>
<name>A0ABV6KQ45_9BACI</name>
<dbReference type="EMBL" id="JBHLUU010000022">
    <property type="protein sequence ID" value="MFC0475030.1"/>
    <property type="molecule type" value="Genomic_DNA"/>
</dbReference>
<evidence type="ECO:0000313" key="2">
    <source>
        <dbReference type="Proteomes" id="UP001589738"/>
    </source>
</evidence>
<comment type="caution">
    <text evidence="1">The sequence shown here is derived from an EMBL/GenBank/DDBJ whole genome shotgun (WGS) entry which is preliminary data.</text>
</comment>
<gene>
    <name evidence="1" type="ORF">ACFFHF_07140</name>
</gene>
<proteinExistence type="predicted"/>
<dbReference type="SUPFAM" id="SSF56059">
    <property type="entry name" value="Glutathione synthetase ATP-binding domain-like"/>
    <property type="match status" value="1"/>
</dbReference>
<accession>A0ABV6KQ45</accession>
<dbReference type="Proteomes" id="UP001589738">
    <property type="component" value="Unassembled WGS sequence"/>
</dbReference>
<dbReference type="InterPro" id="IPR026838">
    <property type="entry name" value="YheC/D"/>
</dbReference>
<protein>
    <submittedName>
        <fullName evidence="1">YheC/YheD family protein</fullName>
    </submittedName>
</protein>